<evidence type="ECO:0000313" key="8">
    <source>
        <dbReference type="EMBL" id="RHN54005.1"/>
    </source>
</evidence>
<dbReference type="GO" id="GO:0006355">
    <property type="term" value="P:regulation of DNA-templated transcription"/>
    <property type="evidence" value="ECO:0007669"/>
    <property type="project" value="InterPro"/>
</dbReference>
<dbReference type="InterPro" id="IPR013178">
    <property type="entry name" value="Histone_AcTrfase_Rtt109/CBP"/>
</dbReference>
<keyword evidence="5" id="KW-0804">Transcription</keyword>
<dbReference type="EC" id="2.3.1.48" evidence="2"/>
<dbReference type="SMART" id="SM01250">
    <property type="entry name" value="KAT11"/>
    <property type="match status" value="1"/>
</dbReference>
<evidence type="ECO:0000256" key="4">
    <source>
        <dbReference type="ARBA" id="ARBA00023015"/>
    </source>
</evidence>
<dbReference type="PANTHER" id="PTHR13808:SF53">
    <property type="entry name" value="HISTONE ACETYLTRANSFERASE HAC2"/>
    <property type="match status" value="1"/>
</dbReference>
<evidence type="ECO:0000256" key="3">
    <source>
        <dbReference type="ARBA" id="ARBA00022679"/>
    </source>
</evidence>
<keyword evidence="6" id="KW-0539">Nucleus</keyword>
<evidence type="ECO:0000256" key="5">
    <source>
        <dbReference type="ARBA" id="ARBA00023163"/>
    </source>
</evidence>
<dbReference type="GO" id="GO:0005634">
    <property type="term" value="C:nucleus"/>
    <property type="evidence" value="ECO:0007669"/>
    <property type="project" value="UniProtKB-SubCell"/>
</dbReference>
<dbReference type="Proteomes" id="UP000265566">
    <property type="component" value="Chromosome 5"/>
</dbReference>
<evidence type="ECO:0000256" key="6">
    <source>
        <dbReference type="ARBA" id="ARBA00023242"/>
    </source>
</evidence>
<evidence type="ECO:0000313" key="9">
    <source>
        <dbReference type="Proteomes" id="UP000265566"/>
    </source>
</evidence>
<comment type="caution">
    <text evidence="8">The sequence shown here is derived from an EMBL/GenBank/DDBJ whole genome shotgun (WGS) entry which is preliminary data.</text>
</comment>
<keyword evidence="8" id="KW-0012">Acyltransferase</keyword>
<name>A0A396HRK7_MEDTR</name>
<dbReference type="EMBL" id="PSQE01000005">
    <property type="protein sequence ID" value="RHN54005.1"/>
    <property type="molecule type" value="Genomic_DNA"/>
</dbReference>
<dbReference type="PANTHER" id="PTHR13808">
    <property type="entry name" value="CBP/P300-RELATED"/>
    <property type="match status" value="1"/>
</dbReference>
<evidence type="ECO:0000256" key="2">
    <source>
        <dbReference type="ARBA" id="ARBA00013184"/>
    </source>
</evidence>
<dbReference type="Pfam" id="PF08214">
    <property type="entry name" value="HAT_KAT11"/>
    <property type="match status" value="1"/>
</dbReference>
<evidence type="ECO:0000259" key="7">
    <source>
        <dbReference type="PROSITE" id="PS51727"/>
    </source>
</evidence>
<accession>A0A396HRK7</accession>
<reference evidence="9" key="1">
    <citation type="journal article" date="2018" name="Nat. Plants">
        <title>Whole-genome landscape of Medicago truncatula symbiotic genes.</title>
        <authorList>
            <person name="Pecrix Y."/>
            <person name="Staton S.E."/>
            <person name="Sallet E."/>
            <person name="Lelandais-Briere C."/>
            <person name="Moreau S."/>
            <person name="Carrere S."/>
            <person name="Blein T."/>
            <person name="Jardinaud M.F."/>
            <person name="Latrasse D."/>
            <person name="Zouine M."/>
            <person name="Zahm M."/>
            <person name="Kreplak J."/>
            <person name="Mayjonade B."/>
            <person name="Satge C."/>
            <person name="Perez M."/>
            <person name="Cauet S."/>
            <person name="Marande W."/>
            <person name="Chantry-Darmon C."/>
            <person name="Lopez-Roques C."/>
            <person name="Bouchez O."/>
            <person name="Berard A."/>
            <person name="Debelle F."/>
            <person name="Munos S."/>
            <person name="Bendahmane A."/>
            <person name="Berges H."/>
            <person name="Niebel A."/>
            <person name="Buitink J."/>
            <person name="Frugier F."/>
            <person name="Benhamed M."/>
            <person name="Crespi M."/>
            <person name="Gouzy J."/>
            <person name="Gamas P."/>
        </authorList>
    </citation>
    <scope>NUCLEOTIDE SEQUENCE [LARGE SCALE GENOMIC DNA]</scope>
    <source>
        <strain evidence="9">cv. Jemalong A17</strain>
    </source>
</reference>
<dbReference type="GO" id="GO:0004402">
    <property type="term" value="F:histone acetyltransferase activity"/>
    <property type="evidence" value="ECO:0007669"/>
    <property type="project" value="InterPro"/>
</dbReference>
<sequence>MYVQEFGSECGNPNQRCLCISYLDSVKYFRPERRTKSGEAICTFVYHEILIGYLDFCNKRGFSTCYIRACAPSKKGDDYILYCHPEEQKTPKNDKLRRWRLLVW</sequence>
<comment type="subcellular location">
    <subcellularLocation>
        <location evidence="1">Nucleus</location>
    </subcellularLocation>
</comment>
<dbReference type="AlphaFoldDB" id="A0A396HRK7"/>
<evidence type="ECO:0000256" key="1">
    <source>
        <dbReference type="ARBA" id="ARBA00004123"/>
    </source>
</evidence>
<keyword evidence="3 8" id="KW-0808">Transferase</keyword>
<keyword evidence="4" id="KW-0805">Transcription regulation</keyword>
<organism evidence="8 9">
    <name type="scientific">Medicago truncatula</name>
    <name type="common">Barrel medic</name>
    <name type="synonym">Medicago tribuloides</name>
    <dbReference type="NCBI Taxonomy" id="3880"/>
    <lineage>
        <taxon>Eukaryota</taxon>
        <taxon>Viridiplantae</taxon>
        <taxon>Streptophyta</taxon>
        <taxon>Embryophyta</taxon>
        <taxon>Tracheophyta</taxon>
        <taxon>Spermatophyta</taxon>
        <taxon>Magnoliopsida</taxon>
        <taxon>eudicotyledons</taxon>
        <taxon>Gunneridae</taxon>
        <taxon>Pentapetalae</taxon>
        <taxon>rosids</taxon>
        <taxon>fabids</taxon>
        <taxon>Fabales</taxon>
        <taxon>Fabaceae</taxon>
        <taxon>Papilionoideae</taxon>
        <taxon>50 kb inversion clade</taxon>
        <taxon>NPAAA clade</taxon>
        <taxon>Hologalegina</taxon>
        <taxon>IRL clade</taxon>
        <taxon>Trifolieae</taxon>
        <taxon>Medicago</taxon>
    </lineage>
</organism>
<dbReference type="PROSITE" id="PS51727">
    <property type="entry name" value="CBP_P300_HAT"/>
    <property type="match status" value="1"/>
</dbReference>
<proteinExistence type="predicted"/>
<gene>
    <name evidence="8" type="ORF">MtrunA17_Chr5g0402001</name>
</gene>
<feature type="domain" description="CBP/p300-type HAT" evidence="7">
    <location>
        <begin position="1"/>
        <end position="104"/>
    </location>
</feature>
<dbReference type="Gramene" id="rna28980">
    <property type="protein sequence ID" value="RHN54005.1"/>
    <property type="gene ID" value="gene28980"/>
</dbReference>
<dbReference type="InterPro" id="IPR031162">
    <property type="entry name" value="CBP_P300_HAT"/>
</dbReference>
<protein>
    <recommendedName>
        <fullName evidence="2">histone acetyltransferase</fullName>
        <ecNumber evidence="2">2.3.1.48</ecNumber>
    </recommendedName>
</protein>